<organism evidence="3 4">
    <name type="scientific">Fusarium zealandicum</name>
    <dbReference type="NCBI Taxonomy" id="1053134"/>
    <lineage>
        <taxon>Eukaryota</taxon>
        <taxon>Fungi</taxon>
        <taxon>Dikarya</taxon>
        <taxon>Ascomycota</taxon>
        <taxon>Pezizomycotina</taxon>
        <taxon>Sordariomycetes</taxon>
        <taxon>Hypocreomycetidae</taxon>
        <taxon>Hypocreales</taxon>
        <taxon>Nectriaceae</taxon>
        <taxon>Fusarium</taxon>
        <taxon>Fusarium staphyleae species complex</taxon>
    </lineage>
</organism>
<comment type="caution">
    <text evidence="3">The sequence shown here is derived from an EMBL/GenBank/DDBJ whole genome shotgun (WGS) entry which is preliminary data.</text>
</comment>
<feature type="compositionally biased region" description="Basic and acidic residues" evidence="1">
    <location>
        <begin position="126"/>
        <end position="142"/>
    </location>
</feature>
<feature type="transmembrane region" description="Helical" evidence="2">
    <location>
        <begin position="47"/>
        <end position="70"/>
    </location>
</feature>
<evidence type="ECO:0000313" key="3">
    <source>
        <dbReference type="EMBL" id="KAF4978670.1"/>
    </source>
</evidence>
<feature type="region of interest" description="Disordered" evidence="1">
    <location>
        <begin position="1"/>
        <end position="38"/>
    </location>
</feature>
<feature type="compositionally biased region" description="Low complexity" evidence="1">
    <location>
        <begin position="27"/>
        <end position="38"/>
    </location>
</feature>
<dbReference type="OrthoDB" id="5425637at2759"/>
<name>A0A8H4XKA6_9HYPO</name>
<keyword evidence="4" id="KW-1185">Reference proteome</keyword>
<evidence type="ECO:0000313" key="4">
    <source>
        <dbReference type="Proteomes" id="UP000635477"/>
    </source>
</evidence>
<reference evidence="3" key="1">
    <citation type="journal article" date="2020" name="BMC Genomics">
        <title>Correction to: Identification and distribution of gene clusters required for synthesis of sphingolipid metabolism inhibitors in diverse species of the filamentous fungus Fusarium.</title>
        <authorList>
            <person name="Kim H.S."/>
            <person name="Lohmar J.M."/>
            <person name="Busman M."/>
            <person name="Brown D.W."/>
            <person name="Naumann T.A."/>
            <person name="Divon H.H."/>
            <person name="Lysoe E."/>
            <person name="Uhlig S."/>
            <person name="Proctor R.H."/>
        </authorList>
    </citation>
    <scope>NUCLEOTIDE SEQUENCE</scope>
    <source>
        <strain evidence="3">NRRL 22465</strain>
    </source>
</reference>
<protein>
    <submittedName>
        <fullName evidence="3">Uncharacterized protein</fullName>
    </submittedName>
</protein>
<reference evidence="3" key="2">
    <citation type="submission" date="2020-05" db="EMBL/GenBank/DDBJ databases">
        <authorList>
            <person name="Kim H.-S."/>
            <person name="Proctor R.H."/>
            <person name="Brown D.W."/>
        </authorList>
    </citation>
    <scope>NUCLEOTIDE SEQUENCE</scope>
    <source>
        <strain evidence="3">NRRL 22465</strain>
    </source>
</reference>
<dbReference type="AlphaFoldDB" id="A0A8H4XKA6"/>
<evidence type="ECO:0000256" key="1">
    <source>
        <dbReference type="SAM" id="MobiDB-lite"/>
    </source>
</evidence>
<sequence length="150" mass="16390">MSTTASDYFPLASEKPYDDSAPKVSGDDIGASGDSSGNSVSISQGGMIAIIVVVVVVSLLGITTAVLFFIAKRREWTVKETLRKSARKVVTALTPRRAEFPSSVKGSSSHRTRTRIDDDVPPTPRIRPEDLEKGRVQAEAKRKERKWGMK</sequence>
<dbReference type="EMBL" id="JABEYC010000351">
    <property type="protein sequence ID" value="KAF4978670.1"/>
    <property type="molecule type" value="Genomic_DNA"/>
</dbReference>
<proteinExistence type="predicted"/>
<keyword evidence="2" id="KW-1133">Transmembrane helix</keyword>
<feature type="region of interest" description="Disordered" evidence="1">
    <location>
        <begin position="99"/>
        <end position="150"/>
    </location>
</feature>
<accession>A0A8H4XKA6</accession>
<evidence type="ECO:0000256" key="2">
    <source>
        <dbReference type="SAM" id="Phobius"/>
    </source>
</evidence>
<keyword evidence="2" id="KW-0812">Transmembrane</keyword>
<gene>
    <name evidence="3" type="ORF">FZEAL_4988</name>
</gene>
<dbReference type="Proteomes" id="UP000635477">
    <property type="component" value="Unassembled WGS sequence"/>
</dbReference>
<keyword evidence="2" id="KW-0472">Membrane</keyword>